<dbReference type="OrthoDB" id="415825at2759"/>
<keyword evidence="3" id="KW-0274">FAD</keyword>
<dbReference type="Proteomes" id="UP000517252">
    <property type="component" value="Unassembled WGS sequence"/>
</dbReference>
<name>A0A6V8QMZ8_TRIAP</name>
<evidence type="ECO:0000259" key="5">
    <source>
        <dbReference type="PROSITE" id="PS51387"/>
    </source>
</evidence>
<protein>
    <submittedName>
        <fullName evidence="6">FAD-linked oxidoreductase srdI</fullName>
    </submittedName>
</protein>
<dbReference type="GO" id="GO:0016491">
    <property type="term" value="F:oxidoreductase activity"/>
    <property type="evidence" value="ECO:0007669"/>
    <property type="project" value="UniProtKB-KW"/>
</dbReference>
<dbReference type="SUPFAM" id="SSF56176">
    <property type="entry name" value="FAD-binding/transporter-associated domain-like"/>
    <property type="match status" value="1"/>
</dbReference>
<dbReference type="InterPro" id="IPR050416">
    <property type="entry name" value="FAD-linked_Oxidoreductase"/>
</dbReference>
<evidence type="ECO:0000256" key="3">
    <source>
        <dbReference type="ARBA" id="ARBA00022827"/>
    </source>
</evidence>
<dbReference type="PROSITE" id="PS51387">
    <property type="entry name" value="FAD_PCMH"/>
    <property type="match status" value="1"/>
</dbReference>
<dbReference type="GO" id="GO:0071949">
    <property type="term" value="F:FAD binding"/>
    <property type="evidence" value="ECO:0007669"/>
    <property type="project" value="InterPro"/>
</dbReference>
<feature type="domain" description="FAD-binding PCMH-type" evidence="5">
    <location>
        <begin position="37"/>
        <end position="209"/>
    </location>
</feature>
<dbReference type="Gene3D" id="3.30.465.10">
    <property type="match status" value="1"/>
</dbReference>
<dbReference type="InterPro" id="IPR006094">
    <property type="entry name" value="Oxid_FAD_bind_N"/>
</dbReference>
<proteinExistence type="inferred from homology"/>
<dbReference type="InterPro" id="IPR016166">
    <property type="entry name" value="FAD-bd_PCMH"/>
</dbReference>
<keyword evidence="2" id="KW-0285">Flavoprotein</keyword>
<keyword evidence="4" id="KW-0560">Oxidoreductase</keyword>
<evidence type="ECO:0000256" key="4">
    <source>
        <dbReference type="ARBA" id="ARBA00023002"/>
    </source>
</evidence>
<evidence type="ECO:0000256" key="2">
    <source>
        <dbReference type="ARBA" id="ARBA00022630"/>
    </source>
</evidence>
<sequence length="485" mass="51630">MADSSFNSTNLLACPFSIPDPKASATKVVSRWSDTHVESPPAIIITPNSEDDVVSAIKFAKLNKLTVIPAGGRHNPAIPITSKTLYLDLINLKSIQLDKQNSQVQVGGGALTGDVIRYLAQEGFFTTMANSNAVGVVGCLLGGGNSSQNGLIGWMADNAVSFRVVTASGDIVQVSSSSKGEELALFNALCGAGHGLCVVVSATIRIYPLSSLNLSPASKDDPSPSIWNRTLIFPPTAIDSAIDAFLAASPPPEPMNVIFGFSRGPPGTPFAGKPIVLLTSTYYGPASEAEASSVGASLFHPSLVEKAVKADTVQIPFASANNAYEPLNAHGGFKSMSSNRIARLSPQALKDAYGKYLAVTDKYPDAVRSALMFHSFNPFKLAELGATPEGKGRFVEARDRGFCTIGVMWSSEPATRDALAVLYDEAVTILQKDDEEAGLPRRVFPGIMKFLPGRRDLLSGERLAELDRLQEKWNGDGLFWSAYKA</sequence>
<comment type="similarity">
    <text evidence="1">Belongs to the oxygen-dependent FAD-linked oxidoreductase family.</text>
</comment>
<organism evidence="6 7">
    <name type="scientific">Trichoderma asperellum</name>
    <name type="common">Filamentous fungus</name>
    <dbReference type="NCBI Taxonomy" id="101201"/>
    <lineage>
        <taxon>Eukaryota</taxon>
        <taxon>Fungi</taxon>
        <taxon>Dikarya</taxon>
        <taxon>Ascomycota</taxon>
        <taxon>Pezizomycotina</taxon>
        <taxon>Sordariomycetes</taxon>
        <taxon>Hypocreomycetidae</taxon>
        <taxon>Hypocreales</taxon>
        <taxon>Hypocreaceae</taxon>
        <taxon>Trichoderma</taxon>
    </lineage>
</organism>
<dbReference type="PANTHER" id="PTHR42973">
    <property type="entry name" value="BINDING OXIDOREDUCTASE, PUTATIVE (AFU_ORTHOLOGUE AFUA_1G17690)-RELATED"/>
    <property type="match status" value="1"/>
</dbReference>
<dbReference type="AlphaFoldDB" id="A0A6V8QMZ8"/>
<evidence type="ECO:0000256" key="1">
    <source>
        <dbReference type="ARBA" id="ARBA00005466"/>
    </source>
</evidence>
<dbReference type="PANTHER" id="PTHR42973:SF7">
    <property type="entry name" value="FAD-BINDING PCMH-TYPE DOMAIN-CONTAINING PROTEIN"/>
    <property type="match status" value="1"/>
</dbReference>
<gene>
    <name evidence="6" type="ORF">TASIC1_0003026200</name>
</gene>
<evidence type="ECO:0000313" key="7">
    <source>
        <dbReference type="Proteomes" id="UP000517252"/>
    </source>
</evidence>
<reference evidence="6 7" key="1">
    <citation type="submission" date="2020-07" db="EMBL/GenBank/DDBJ databases">
        <title>Trichoderma asperellum IC-1 whole genome shotgun sequence.</title>
        <authorList>
            <person name="Kanamasa S."/>
            <person name="Takahashi H."/>
        </authorList>
    </citation>
    <scope>NUCLEOTIDE SEQUENCE [LARGE SCALE GENOMIC DNA]</scope>
    <source>
        <strain evidence="6 7">IC-1</strain>
    </source>
</reference>
<dbReference type="Gene3D" id="3.40.462.20">
    <property type="match status" value="1"/>
</dbReference>
<dbReference type="Pfam" id="PF01565">
    <property type="entry name" value="FAD_binding_4"/>
    <property type="match status" value="1"/>
</dbReference>
<dbReference type="InterPro" id="IPR036318">
    <property type="entry name" value="FAD-bd_PCMH-like_sf"/>
</dbReference>
<dbReference type="InterPro" id="IPR016169">
    <property type="entry name" value="FAD-bd_PCMH_sub2"/>
</dbReference>
<accession>A0A6V8QMZ8</accession>
<evidence type="ECO:0000313" key="6">
    <source>
        <dbReference type="EMBL" id="GFP53884.1"/>
    </source>
</evidence>
<dbReference type="EMBL" id="BLZH01000003">
    <property type="protein sequence ID" value="GFP53884.1"/>
    <property type="molecule type" value="Genomic_DNA"/>
</dbReference>
<comment type="caution">
    <text evidence="6">The sequence shown here is derived from an EMBL/GenBank/DDBJ whole genome shotgun (WGS) entry which is preliminary data.</text>
</comment>